<dbReference type="PROSITE" id="PS50035">
    <property type="entry name" value="PLD"/>
    <property type="match status" value="2"/>
</dbReference>
<dbReference type="GO" id="GO:0004630">
    <property type="term" value="F:phospholipase D activity"/>
    <property type="evidence" value="ECO:0007669"/>
    <property type="project" value="UniProtKB-EC"/>
</dbReference>
<comment type="catalytic activity">
    <reaction evidence="1">
        <text>a 1,2-diacyl-sn-glycero-3-phosphocholine + H2O = a 1,2-diacyl-sn-glycero-3-phosphate + choline + H(+)</text>
        <dbReference type="Rhea" id="RHEA:14445"/>
        <dbReference type="ChEBI" id="CHEBI:15354"/>
        <dbReference type="ChEBI" id="CHEBI:15377"/>
        <dbReference type="ChEBI" id="CHEBI:15378"/>
        <dbReference type="ChEBI" id="CHEBI:57643"/>
        <dbReference type="ChEBI" id="CHEBI:58608"/>
        <dbReference type="EC" id="3.1.4.4"/>
    </reaction>
</comment>
<dbReference type="SUPFAM" id="SSF56024">
    <property type="entry name" value="Phospholipase D/nuclease"/>
    <property type="match status" value="2"/>
</dbReference>
<comment type="caution">
    <text evidence="6">The sequence shown here is derived from an EMBL/GenBank/DDBJ whole genome shotgun (WGS) entry which is preliminary data.</text>
</comment>
<dbReference type="InterPro" id="IPR001736">
    <property type="entry name" value="PLipase_D/transphosphatidylase"/>
</dbReference>
<dbReference type="STRING" id="1912961.BU204_09230"/>
<dbReference type="GO" id="GO:0009395">
    <property type="term" value="P:phospholipid catabolic process"/>
    <property type="evidence" value="ECO:0007669"/>
    <property type="project" value="TreeGrafter"/>
</dbReference>
<accession>A0A1Q8CUG5</accession>
<dbReference type="PANTHER" id="PTHR18896">
    <property type="entry name" value="PHOSPHOLIPASE D"/>
    <property type="match status" value="1"/>
</dbReference>
<evidence type="ECO:0000256" key="3">
    <source>
        <dbReference type="ARBA" id="ARBA00022801"/>
    </source>
</evidence>
<protein>
    <submittedName>
        <fullName evidence="6">Phospholipase</fullName>
    </submittedName>
</protein>
<name>A0A1Q8CUG5_9PSEU</name>
<evidence type="ECO:0000256" key="4">
    <source>
        <dbReference type="ARBA" id="ARBA00023098"/>
    </source>
</evidence>
<dbReference type="EMBL" id="MSIE01000013">
    <property type="protein sequence ID" value="OLF18000.1"/>
    <property type="molecule type" value="Genomic_DNA"/>
</dbReference>
<dbReference type="InterPro" id="IPR025202">
    <property type="entry name" value="PLD-like_dom"/>
</dbReference>
<evidence type="ECO:0000259" key="5">
    <source>
        <dbReference type="PROSITE" id="PS50035"/>
    </source>
</evidence>
<reference evidence="6 7" key="1">
    <citation type="submission" date="2016-12" db="EMBL/GenBank/DDBJ databases">
        <title>The draft genome sequence of Actinophytocola sp. 11-183.</title>
        <authorList>
            <person name="Wang W."/>
            <person name="Yuan L."/>
        </authorList>
    </citation>
    <scope>NUCLEOTIDE SEQUENCE [LARGE SCALE GENOMIC DNA]</scope>
    <source>
        <strain evidence="6 7">11-183</strain>
    </source>
</reference>
<gene>
    <name evidence="6" type="ORF">BU204_09230</name>
</gene>
<evidence type="ECO:0000256" key="1">
    <source>
        <dbReference type="ARBA" id="ARBA00000798"/>
    </source>
</evidence>
<dbReference type="Pfam" id="PF00614">
    <property type="entry name" value="PLDc"/>
    <property type="match status" value="1"/>
</dbReference>
<feature type="domain" description="PLD phosphodiesterase" evidence="5">
    <location>
        <begin position="167"/>
        <end position="194"/>
    </location>
</feature>
<dbReference type="PANTHER" id="PTHR18896:SF76">
    <property type="entry name" value="PHOSPHOLIPASE"/>
    <property type="match status" value="1"/>
</dbReference>
<sequence>MNTFRGRLASIVDKVDERLGDGLEAALCAHHARRLRRLGWDAALAPGSAGGLFGDRAPVREGNDVAVLIDGQEALTAIQAAIQGARSHVHIANWHATPDFRLVREDGAPTLRELLAETAERVPVRLLLWAGPPVPVFQPTRRLVKQAHARFTEGSAVRCAMDARERTMHCHHEKIVIVDDEVAFVGGVDFTALEGDRHDSSDHPPDRPIGWHDLMVRVEGPAVADVAKHFHSRWTEVTGEDVPPPRVAEPAGRSTVATLRTIPDGTYDFAPRGEFTILDSYLRALRSARRLIYLENQFFWSPEIAEVLIDKLCDPPSDDFRIVLLLPRKPSNGADTTRGQLGRLFAADHTVGNRRLLAATISTHDGQDSCPVYVHAKLGIVDDEWMTVGSANLNEHSLFNDTEVNLATDDRELIRETRLRLWAEHLQRSVSEVDGDPTAVVDDCWRPIATEQAERERRGQPRTHRLTLLPGLSRRVARLQGPLRGLLVDG</sequence>
<keyword evidence="2" id="KW-0677">Repeat</keyword>
<keyword evidence="7" id="KW-1185">Reference proteome</keyword>
<keyword evidence="4" id="KW-0443">Lipid metabolism</keyword>
<evidence type="ECO:0000313" key="6">
    <source>
        <dbReference type="EMBL" id="OLF18000.1"/>
    </source>
</evidence>
<evidence type="ECO:0000256" key="2">
    <source>
        <dbReference type="ARBA" id="ARBA00022737"/>
    </source>
</evidence>
<organism evidence="6 7">
    <name type="scientific">Actinophytocola xanthii</name>
    <dbReference type="NCBI Taxonomy" id="1912961"/>
    <lineage>
        <taxon>Bacteria</taxon>
        <taxon>Bacillati</taxon>
        <taxon>Actinomycetota</taxon>
        <taxon>Actinomycetes</taxon>
        <taxon>Pseudonocardiales</taxon>
        <taxon>Pseudonocardiaceae</taxon>
    </lineage>
</organism>
<dbReference type="CDD" id="cd09105">
    <property type="entry name" value="PLDc_vPLD1_2_like_2"/>
    <property type="match status" value="1"/>
</dbReference>
<dbReference type="Proteomes" id="UP000185596">
    <property type="component" value="Unassembled WGS sequence"/>
</dbReference>
<dbReference type="SMART" id="SM00155">
    <property type="entry name" value="PLDc"/>
    <property type="match status" value="2"/>
</dbReference>
<dbReference type="AlphaFoldDB" id="A0A1Q8CUG5"/>
<dbReference type="Pfam" id="PF13091">
    <property type="entry name" value="PLDc_2"/>
    <property type="match status" value="1"/>
</dbReference>
<proteinExistence type="predicted"/>
<dbReference type="CDD" id="cd09104">
    <property type="entry name" value="PLDc_vPLD1_2_like_1"/>
    <property type="match status" value="1"/>
</dbReference>
<dbReference type="Gene3D" id="3.30.870.10">
    <property type="entry name" value="Endonuclease Chain A"/>
    <property type="match status" value="2"/>
</dbReference>
<keyword evidence="3" id="KW-0378">Hydrolase</keyword>
<dbReference type="InterPro" id="IPR015679">
    <property type="entry name" value="PLipase_D_fam"/>
</dbReference>
<feature type="domain" description="PLD phosphodiesterase" evidence="5">
    <location>
        <begin position="375"/>
        <end position="397"/>
    </location>
</feature>
<evidence type="ECO:0000313" key="7">
    <source>
        <dbReference type="Proteomes" id="UP000185596"/>
    </source>
</evidence>